<accession>A0A644Z1S6</accession>
<dbReference type="GO" id="GO:0016020">
    <property type="term" value="C:membrane"/>
    <property type="evidence" value="ECO:0007669"/>
    <property type="project" value="InterPro"/>
</dbReference>
<dbReference type="SMART" id="SM00900">
    <property type="entry name" value="FMN_bind"/>
    <property type="match status" value="1"/>
</dbReference>
<dbReference type="Pfam" id="PF04205">
    <property type="entry name" value="FMN_bind"/>
    <property type="match status" value="1"/>
</dbReference>
<dbReference type="EMBL" id="VSSQ01006996">
    <property type="protein sequence ID" value="MPM34509.1"/>
    <property type="molecule type" value="Genomic_DNA"/>
</dbReference>
<feature type="domain" description="FMN-binding" evidence="1">
    <location>
        <begin position="42"/>
        <end position="116"/>
    </location>
</feature>
<reference evidence="2" key="1">
    <citation type="submission" date="2019-08" db="EMBL/GenBank/DDBJ databases">
        <authorList>
            <person name="Kucharzyk K."/>
            <person name="Murdoch R.W."/>
            <person name="Higgins S."/>
            <person name="Loffler F."/>
        </authorList>
    </citation>
    <scope>NUCLEOTIDE SEQUENCE</scope>
</reference>
<evidence type="ECO:0000313" key="2">
    <source>
        <dbReference type="EMBL" id="MPM34509.1"/>
    </source>
</evidence>
<evidence type="ECO:0000259" key="1">
    <source>
        <dbReference type="SMART" id="SM00900"/>
    </source>
</evidence>
<organism evidence="2">
    <name type="scientific">bioreactor metagenome</name>
    <dbReference type="NCBI Taxonomy" id="1076179"/>
    <lineage>
        <taxon>unclassified sequences</taxon>
        <taxon>metagenomes</taxon>
        <taxon>ecological metagenomes</taxon>
    </lineage>
</organism>
<dbReference type="GO" id="GO:0010181">
    <property type="term" value="F:FMN binding"/>
    <property type="evidence" value="ECO:0007669"/>
    <property type="project" value="InterPro"/>
</dbReference>
<dbReference type="AlphaFoldDB" id="A0A644Z1S6"/>
<name>A0A644Z1S6_9ZZZZ</name>
<proteinExistence type="predicted"/>
<sequence>MLLVVGGSIAYKQAEQKLLGLVNLPVKHAFPATLVDGTYEGMYATFPIKVRVQVQVGDQRVQKIALLEHRNGQGSAASVIPDAIVANQSLAVDTVCGATYSSIVILKAVEQALAKADKL</sequence>
<dbReference type="Gene3D" id="3.90.1010.20">
    <property type="match status" value="1"/>
</dbReference>
<protein>
    <recommendedName>
        <fullName evidence="1">FMN-binding domain-containing protein</fullName>
    </recommendedName>
</protein>
<comment type="caution">
    <text evidence="2">The sequence shown here is derived from an EMBL/GenBank/DDBJ whole genome shotgun (WGS) entry which is preliminary data.</text>
</comment>
<dbReference type="InterPro" id="IPR007329">
    <property type="entry name" value="FMN-bd"/>
</dbReference>
<gene>
    <name evidence="2" type="ORF">SDC9_81092</name>
</gene>